<protein>
    <submittedName>
        <fullName evidence="1">Uncharacterized protein</fullName>
    </submittedName>
</protein>
<reference evidence="1 2" key="1">
    <citation type="submission" date="2018-02" db="EMBL/GenBank/DDBJ databases">
        <title>Novel Leptospira species isolated from soil and water in Japan.</title>
        <authorList>
            <person name="Nakao R."/>
            <person name="Masuzawa T."/>
        </authorList>
    </citation>
    <scope>NUCLEOTIDE SEQUENCE [LARGE SCALE GENOMIC DNA]</scope>
    <source>
        <strain evidence="1 2">E8</strain>
    </source>
</reference>
<gene>
    <name evidence="1" type="ORF">LPTSP1_00920</name>
</gene>
<dbReference type="EMBL" id="BFAY01000001">
    <property type="protein sequence ID" value="GBF37114.1"/>
    <property type="molecule type" value="Genomic_DNA"/>
</dbReference>
<proteinExistence type="predicted"/>
<evidence type="ECO:0000313" key="1">
    <source>
        <dbReference type="EMBL" id="GBF37114.1"/>
    </source>
</evidence>
<organism evidence="1 2">
    <name type="scientific">Leptospira johnsonii</name>
    <dbReference type="NCBI Taxonomy" id="1917820"/>
    <lineage>
        <taxon>Bacteria</taxon>
        <taxon>Pseudomonadati</taxon>
        <taxon>Spirochaetota</taxon>
        <taxon>Spirochaetia</taxon>
        <taxon>Leptospirales</taxon>
        <taxon>Leptospiraceae</taxon>
        <taxon>Leptospira</taxon>
    </lineage>
</organism>
<sequence length="121" mass="13406">MPVFHSKKNMRDFSMFKIFVSVLLVLSISFINTSCSDVEDLNPFSTEDEQDKAFEQFLILWALTYAAASTPPPWWNPTSASSVDLGQAKAEWDKLDPVKKAEACAIAFASGEKPPAELCAK</sequence>
<keyword evidence="2" id="KW-1185">Reference proteome</keyword>
<name>A0A2P2CXJ2_9LEPT</name>
<dbReference type="AlphaFoldDB" id="A0A2P2CXJ2"/>
<comment type="caution">
    <text evidence="1">The sequence shown here is derived from an EMBL/GenBank/DDBJ whole genome shotgun (WGS) entry which is preliminary data.</text>
</comment>
<accession>A0A2P2CXJ2</accession>
<evidence type="ECO:0000313" key="2">
    <source>
        <dbReference type="Proteomes" id="UP000245076"/>
    </source>
</evidence>
<dbReference type="Proteomes" id="UP000245076">
    <property type="component" value="Unassembled WGS sequence"/>
</dbReference>